<dbReference type="AlphaFoldDB" id="A0A6S7E5H5"/>
<reference evidence="2 3" key="1">
    <citation type="submission" date="2020-04" db="EMBL/GenBank/DDBJ databases">
        <authorList>
            <person name="De Canck E."/>
        </authorList>
    </citation>
    <scope>NUCLEOTIDE SEQUENCE [LARGE SCALE GENOMIC DNA]</scope>
    <source>
        <strain evidence="2 3">LMG 3328</strain>
    </source>
</reference>
<feature type="region of interest" description="Disordered" evidence="1">
    <location>
        <begin position="1"/>
        <end position="93"/>
    </location>
</feature>
<gene>
    <name evidence="2" type="ORF">LMG3328_04074</name>
</gene>
<feature type="compositionally biased region" description="Basic and acidic residues" evidence="1">
    <location>
        <begin position="1"/>
        <end position="11"/>
    </location>
</feature>
<proteinExistence type="predicted"/>
<dbReference type="Proteomes" id="UP000494122">
    <property type="component" value="Unassembled WGS sequence"/>
</dbReference>
<protein>
    <submittedName>
        <fullName evidence="2">Uncharacterized protein</fullName>
    </submittedName>
</protein>
<feature type="compositionally biased region" description="Basic and acidic residues" evidence="1">
    <location>
        <begin position="50"/>
        <end position="76"/>
    </location>
</feature>
<accession>A0A6S7E5H5</accession>
<dbReference type="EMBL" id="CADILE010000012">
    <property type="protein sequence ID" value="CAB3896647.1"/>
    <property type="molecule type" value="Genomic_DNA"/>
</dbReference>
<name>A0A6S7E5H5_9BURK</name>
<sequence length="93" mass="9917">MTNKTDTHESRANAARRPAGETAKSPEEPGGQANAPRTDTAAAHQSGKFGADEPQRERAAEPRRGADDRPHPKGPEYEEGGQYPGTRKPAAGR</sequence>
<organism evidence="2 3">
    <name type="scientific">Achromobacter ruhlandii</name>
    <dbReference type="NCBI Taxonomy" id="72557"/>
    <lineage>
        <taxon>Bacteria</taxon>
        <taxon>Pseudomonadati</taxon>
        <taxon>Pseudomonadota</taxon>
        <taxon>Betaproteobacteria</taxon>
        <taxon>Burkholderiales</taxon>
        <taxon>Alcaligenaceae</taxon>
        <taxon>Achromobacter</taxon>
    </lineage>
</organism>
<dbReference type="RefSeq" id="WP_054419583.1">
    <property type="nucleotide sequence ID" value="NZ_CADILE010000012.1"/>
</dbReference>
<evidence type="ECO:0000313" key="2">
    <source>
        <dbReference type="EMBL" id="CAB3896647.1"/>
    </source>
</evidence>
<evidence type="ECO:0000256" key="1">
    <source>
        <dbReference type="SAM" id="MobiDB-lite"/>
    </source>
</evidence>
<evidence type="ECO:0000313" key="3">
    <source>
        <dbReference type="Proteomes" id="UP000494122"/>
    </source>
</evidence>